<organism evidence="2 3">
    <name type="scientific">Candidatus Thiodiazotropha taylori</name>
    <dbReference type="NCBI Taxonomy" id="2792791"/>
    <lineage>
        <taxon>Bacteria</taxon>
        <taxon>Pseudomonadati</taxon>
        <taxon>Pseudomonadota</taxon>
        <taxon>Gammaproteobacteria</taxon>
        <taxon>Chromatiales</taxon>
        <taxon>Sedimenticolaceae</taxon>
        <taxon>Candidatus Thiodiazotropha</taxon>
    </lineage>
</organism>
<name>A0A944MHL4_9GAMM</name>
<dbReference type="SUPFAM" id="SSF46785">
    <property type="entry name" value="Winged helix' DNA-binding domain"/>
    <property type="match status" value="1"/>
</dbReference>
<comment type="caution">
    <text evidence="2">The sequence shown here is derived from an EMBL/GenBank/DDBJ whole genome shotgun (WGS) entry which is preliminary data.</text>
</comment>
<protein>
    <submittedName>
        <fullName evidence="2">MarR family transcriptional regulator</fullName>
    </submittedName>
</protein>
<evidence type="ECO:0000259" key="1">
    <source>
        <dbReference type="PROSITE" id="PS50995"/>
    </source>
</evidence>
<dbReference type="PROSITE" id="PS50995">
    <property type="entry name" value="HTH_MARR_2"/>
    <property type="match status" value="1"/>
</dbReference>
<dbReference type="AlphaFoldDB" id="A0A944MHL4"/>
<dbReference type="GO" id="GO:0003700">
    <property type="term" value="F:DNA-binding transcription factor activity"/>
    <property type="evidence" value="ECO:0007669"/>
    <property type="project" value="InterPro"/>
</dbReference>
<dbReference type="PANTHER" id="PTHR33164">
    <property type="entry name" value="TRANSCRIPTIONAL REGULATOR, MARR FAMILY"/>
    <property type="match status" value="1"/>
</dbReference>
<dbReference type="InterPro" id="IPR000835">
    <property type="entry name" value="HTH_MarR-typ"/>
</dbReference>
<dbReference type="GO" id="GO:0006950">
    <property type="term" value="P:response to stress"/>
    <property type="evidence" value="ECO:0007669"/>
    <property type="project" value="TreeGrafter"/>
</dbReference>
<dbReference type="InterPro" id="IPR039422">
    <property type="entry name" value="MarR/SlyA-like"/>
</dbReference>
<evidence type="ECO:0000313" key="2">
    <source>
        <dbReference type="EMBL" id="MBT2991095.1"/>
    </source>
</evidence>
<dbReference type="SMART" id="SM00347">
    <property type="entry name" value="HTH_MARR"/>
    <property type="match status" value="1"/>
</dbReference>
<feature type="domain" description="HTH marR-type" evidence="1">
    <location>
        <begin position="21"/>
        <end position="153"/>
    </location>
</feature>
<sequence>MSQPSADSLGNDNLQYQSDKPAGVAYMVGRLDRALRRSFRRVLDPLGLTLGQYTALSVFYSSGKLSNAKLAERTMVSPQAANELIKGMEKKGWIVRKPDPNHGRIIHISLTTEGKRLLSRSDKVIAQIERQMLHDLSDKEIKALHGKLRNAVGVLREL</sequence>
<dbReference type="Pfam" id="PF12802">
    <property type="entry name" value="MarR_2"/>
    <property type="match status" value="1"/>
</dbReference>
<reference evidence="2 3" key="1">
    <citation type="submission" date="2021-05" db="EMBL/GenBank/DDBJ databases">
        <title>Genetic and Functional Diversity in Clade A Lucinid endosymbionts from the Bahamas.</title>
        <authorList>
            <person name="Giani N.M."/>
            <person name="Engel A.S."/>
            <person name="Campbell B.J."/>
        </authorList>
    </citation>
    <scope>NUCLEOTIDE SEQUENCE [LARGE SCALE GENOMIC DNA]</scope>
    <source>
        <strain evidence="2">LUC16012Gg_MoonRockCtena</strain>
    </source>
</reference>
<dbReference type="EMBL" id="JAHHGM010000027">
    <property type="protein sequence ID" value="MBT2991095.1"/>
    <property type="molecule type" value="Genomic_DNA"/>
</dbReference>
<dbReference type="Proteomes" id="UP000770889">
    <property type="component" value="Unassembled WGS sequence"/>
</dbReference>
<dbReference type="Gene3D" id="1.10.10.10">
    <property type="entry name" value="Winged helix-like DNA-binding domain superfamily/Winged helix DNA-binding domain"/>
    <property type="match status" value="1"/>
</dbReference>
<evidence type="ECO:0000313" key="3">
    <source>
        <dbReference type="Proteomes" id="UP000770889"/>
    </source>
</evidence>
<proteinExistence type="predicted"/>
<dbReference type="PANTHER" id="PTHR33164:SF43">
    <property type="entry name" value="HTH-TYPE TRANSCRIPTIONAL REPRESSOR YETL"/>
    <property type="match status" value="1"/>
</dbReference>
<gene>
    <name evidence="2" type="ORF">KME65_19215</name>
</gene>
<accession>A0A944MHL4</accession>
<dbReference type="InterPro" id="IPR036388">
    <property type="entry name" value="WH-like_DNA-bd_sf"/>
</dbReference>
<dbReference type="InterPro" id="IPR036390">
    <property type="entry name" value="WH_DNA-bd_sf"/>
</dbReference>